<evidence type="ECO:0000256" key="1">
    <source>
        <dbReference type="ARBA" id="ARBA00022801"/>
    </source>
</evidence>
<proteinExistence type="inferred from homology"/>
<dbReference type="GO" id="GO:0004553">
    <property type="term" value="F:hydrolase activity, hydrolyzing O-glycosyl compounds"/>
    <property type="evidence" value="ECO:0007669"/>
    <property type="project" value="InterPro"/>
</dbReference>
<accession>A0A8J8SFI2</accession>
<dbReference type="InterPro" id="IPR001547">
    <property type="entry name" value="Glyco_hydro_5"/>
</dbReference>
<dbReference type="Gene3D" id="3.20.20.80">
    <property type="entry name" value="Glycosidases"/>
    <property type="match status" value="1"/>
</dbReference>
<evidence type="ECO:0000313" key="6">
    <source>
        <dbReference type="Proteomes" id="UP000683246"/>
    </source>
</evidence>
<organism evidence="5 6">
    <name type="scientific">Vallitalea pronyensis</name>
    <dbReference type="NCBI Taxonomy" id="1348613"/>
    <lineage>
        <taxon>Bacteria</taxon>
        <taxon>Bacillati</taxon>
        <taxon>Bacillota</taxon>
        <taxon>Clostridia</taxon>
        <taxon>Lachnospirales</taxon>
        <taxon>Vallitaleaceae</taxon>
        <taxon>Vallitalea</taxon>
    </lineage>
</organism>
<dbReference type="RefSeq" id="WP_212697080.1">
    <property type="nucleotide sequence ID" value="NZ_CP058649.1"/>
</dbReference>
<comment type="similarity">
    <text evidence="3">Belongs to the glycosyl hydrolase 5 (cellulase A) family.</text>
</comment>
<sequence length="411" mass="46299">MYQTKVTVQGTQFLINGSLIYSEDQRTPEKYRGLLMNARFIQGIFDDKEDVSRFNRFGRMFDPSQNTTNLIEALPSWYEKGLRAFTVGLQGGGPCFTTDNATIKNNPFSEDGLTIDEAYLKRLHQLILAADAIGMVVIVSVFYPGQVRAMKNAASIVNALKTVCYVLKEKAYTNVMIEVCNEFNLVKEHAIIGEAEGMSTLIHIAKEASGGMLVGSSGTGGVVNQEVCEASDVVLIHGNGLSRQGFYRLIKQTKGYAPNKPIVCNEDSQAIGNMIVAMKEGVSWGYYNNMTKQEPPADWSITRGEDEFFAERLAAELGLVHKEEHNKFYLQGLEQDSIWHDQRWLRVASLYPETIDYVEFYNNGDYVDTCYVEPFSMHYKWNWMQGAVQVKHTDQWSAKVYLANGEEKILG</sequence>
<dbReference type="InterPro" id="IPR017853">
    <property type="entry name" value="GH"/>
</dbReference>
<dbReference type="KEGG" id="vpy:HZI73_04575"/>
<evidence type="ECO:0000313" key="5">
    <source>
        <dbReference type="EMBL" id="QUI21611.1"/>
    </source>
</evidence>
<feature type="domain" description="Glycoside hydrolase family 5" evidence="4">
    <location>
        <begin position="110"/>
        <end position="188"/>
    </location>
</feature>
<gene>
    <name evidence="5" type="ORF">HZI73_04575</name>
</gene>
<reference evidence="5" key="1">
    <citation type="submission" date="2020-07" db="EMBL/GenBank/DDBJ databases">
        <title>Vallitalea pronyensis genome.</title>
        <authorList>
            <person name="Postec A."/>
        </authorList>
    </citation>
    <scope>NUCLEOTIDE SEQUENCE</scope>
    <source>
        <strain evidence="5">FatNI3</strain>
    </source>
</reference>
<evidence type="ECO:0000259" key="4">
    <source>
        <dbReference type="Pfam" id="PF00150"/>
    </source>
</evidence>
<evidence type="ECO:0000256" key="3">
    <source>
        <dbReference type="RuleBase" id="RU361153"/>
    </source>
</evidence>
<dbReference type="SUPFAM" id="SSF51445">
    <property type="entry name" value="(Trans)glycosidases"/>
    <property type="match status" value="1"/>
</dbReference>
<name>A0A8J8SFI2_9FIRM</name>
<evidence type="ECO:0000256" key="2">
    <source>
        <dbReference type="ARBA" id="ARBA00023295"/>
    </source>
</evidence>
<dbReference type="AlphaFoldDB" id="A0A8J8SFI2"/>
<dbReference type="Proteomes" id="UP000683246">
    <property type="component" value="Chromosome"/>
</dbReference>
<protein>
    <recommendedName>
        <fullName evidence="4">Glycoside hydrolase family 5 domain-containing protein</fullName>
    </recommendedName>
</protein>
<dbReference type="Pfam" id="PF00150">
    <property type="entry name" value="Cellulase"/>
    <property type="match status" value="1"/>
</dbReference>
<dbReference type="EMBL" id="CP058649">
    <property type="protein sequence ID" value="QUI21611.1"/>
    <property type="molecule type" value="Genomic_DNA"/>
</dbReference>
<keyword evidence="6" id="KW-1185">Reference proteome</keyword>
<keyword evidence="1 3" id="KW-0378">Hydrolase</keyword>
<keyword evidence="2 3" id="KW-0326">Glycosidase</keyword>
<dbReference type="GO" id="GO:0000272">
    <property type="term" value="P:polysaccharide catabolic process"/>
    <property type="evidence" value="ECO:0007669"/>
    <property type="project" value="InterPro"/>
</dbReference>